<dbReference type="CDD" id="cd12797">
    <property type="entry name" value="M23_peptidase"/>
    <property type="match status" value="1"/>
</dbReference>
<evidence type="ECO:0000256" key="1">
    <source>
        <dbReference type="ARBA" id="ARBA00022729"/>
    </source>
</evidence>
<reference evidence="3" key="1">
    <citation type="journal article" date="2021" name="PeerJ">
        <title>Extensive microbial diversity within the chicken gut microbiome revealed by metagenomics and culture.</title>
        <authorList>
            <person name="Gilroy R."/>
            <person name="Ravi A."/>
            <person name="Getino M."/>
            <person name="Pursley I."/>
            <person name="Horton D.L."/>
            <person name="Alikhan N.F."/>
            <person name="Baker D."/>
            <person name="Gharbi K."/>
            <person name="Hall N."/>
            <person name="Watson M."/>
            <person name="Adriaenssens E.M."/>
            <person name="Foster-Nyarko E."/>
            <person name="Jarju S."/>
            <person name="Secka A."/>
            <person name="Antonio M."/>
            <person name="Oren A."/>
            <person name="Chaudhuri R.R."/>
            <person name="La Ragione R."/>
            <person name="Hildebrand F."/>
            <person name="Pallen M.J."/>
        </authorList>
    </citation>
    <scope>NUCLEOTIDE SEQUENCE</scope>
    <source>
        <strain evidence="3">ChiHecec2B26-7398</strain>
    </source>
</reference>
<dbReference type="InterPro" id="IPR050570">
    <property type="entry name" value="Cell_wall_metabolism_enzyme"/>
</dbReference>
<organism evidence="3 4">
    <name type="scientific">Candidatus Gemmiger excrementipullorum</name>
    <dbReference type="NCBI Taxonomy" id="2838610"/>
    <lineage>
        <taxon>Bacteria</taxon>
        <taxon>Bacillati</taxon>
        <taxon>Bacillota</taxon>
        <taxon>Clostridia</taxon>
        <taxon>Eubacteriales</taxon>
        <taxon>Gemmiger</taxon>
    </lineage>
</organism>
<evidence type="ECO:0000313" key="3">
    <source>
        <dbReference type="EMBL" id="HIX95346.1"/>
    </source>
</evidence>
<protein>
    <submittedName>
        <fullName evidence="3">M23 family metallopeptidase</fullName>
    </submittedName>
</protein>
<reference evidence="3" key="2">
    <citation type="submission" date="2021-04" db="EMBL/GenBank/DDBJ databases">
        <authorList>
            <person name="Gilroy R."/>
        </authorList>
    </citation>
    <scope>NUCLEOTIDE SEQUENCE</scope>
    <source>
        <strain evidence="3">ChiHecec2B26-7398</strain>
    </source>
</reference>
<accession>A0A9D2BV91</accession>
<dbReference type="SUPFAM" id="SSF51261">
    <property type="entry name" value="Duplicated hybrid motif"/>
    <property type="match status" value="1"/>
</dbReference>
<evidence type="ECO:0000313" key="4">
    <source>
        <dbReference type="Proteomes" id="UP000886751"/>
    </source>
</evidence>
<comment type="caution">
    <text evidence="3">The sequence shown here is derived from an EMBL/GenBank/DDBJ whole genome shotgun (WGS) entry which is preliminary data.</text>
</comment>
<evidence type="ECO:0000259" key="2">
    <source>
        <dbReference type="Pfam" id="PF01551"/>
    </source>
</evidence>
<dbReference type="PANTHER" id="PTHR21666:SF289">
    <property type="entry name" value="L-ALA--D-GLU ENDOPEPTIDASE"/>
    <property type="match status" value="1"/>
</dbReference>
<dbReference type="PANTHER" id="PTHR21666">
    <property type="entry name" value="PEPTIDASE-RELATED"/>
    <property type="match status" value="1"/>
</dbReference>
<dbReference type="Proteomes" id="UP000886751">
    <property type="component" value="Unassembled WGS sequence"/>
</dbReference>
<dbReference type="Pfam" id="PF01551">
    <property type="entry name" value="Peptidase_M23"/>
    <property type="match status" value="1"/>
</dbReference>
<dbReference type="EMBL" id="DXEI01000117">
    <property type="protein sequence ID" value="HIX95346.1"/>
    <property type="molecule type" value="Genomic_DNA"/>
</dbReference>
<dbReference type="InterPro" id="IPR016047">
    <property type="entry name" value="M23ase_b-sheet_dom"/>
</dbReference>
<sequence length="110" mass="11475">MGGSGSDFHLGNDLAAAEGTAVLAAAGGVVRVAGTHSSYGNYLRILHADGDETLYAHLQYLFVRAGQRVEAGQCLGTVGQTGNTTGPHLHFELLHQGLRYDPTQALQNAA</sequence>
<dbReference type="InterPro" id="IPR011055">
    <property type="entry name" value="Dup_hybrid_motif"/>
</dbReference>
<name>A0A9D2BV91_9FIRM</name>
<dbReference type="Gene3D" id="2.70.70.10">
    <property type="entry name" value="Glucose Permease (Domain IIA)"/>
    <property type="match status" value="1"/>
</dbReference>
<gene>
    <name evidence="3" type="ORF">H9846_07800</name>
</gene>
<dbReference type="AlphaFoldDB" id="A0A9D2BV91"/>
<dbReference type="GO" id="GO:0004222">
    <property type="term" value="F:metalloendopeptidase activity"/>
    <property type="evidence" value="ECO:0007669"/>
    <property type="project" value="TreeGrafter"/>
</dbReference>
<feature type="domain" description="M23ase beta-sheet core" evidence="2">
    <location>
        <begin position="8"/>
        <end position="102"/>
    </location>
</feature>
<proteinExistence type="predicted"/>
<keyword evidence="1" id="KW-0732">Signal</keyword>